<evidence type="ECO:0000313" key="1">
    <source>
        <dbReference type="EMBL" id="MCK9802097.1"/>
    </source>
</evidence>
<reference evidence="1 2" key="1">
    <citation type="journal article" date="2022" name="Int. J. Syst. Evol. Microbiol.">
        <title>Pseudomonas aegrilactucae sp. nov. and Pseudomonas morbosilactucae sp. nov., pathogens causing bacterial rot of lettuce in Japan.</title>
        <authorList>
            <person name="Sawada H."/>
            <person name="Fujikawa T."/>
            <person name="Satou M."/>
        </authorList>
    </citation>
    <scope>NUCLEOTIDE SEQUENCE [LARGE SCALE GENOMIC DNA]</scope>
    <source>
        <strain evidence="1 2">MAFF 302030</strain>
    </source>
</reference>
<protein>
    <submittedName>
        <fullName evidence="1">Uncharacterized protein</fullName>
    </submittedName>
</protein>
<evidence type="ECO:0000313" key="2">
    <source>
        <dbReference type="Proteomes" id="UP001155059"/>
    </source>
</evidence>
<accession>A0A9X1Z6E7</accession>
<dbReference type="EMBL" id="JALQCW010000108">
    <property type="protein sequence ID" value="MCK9802097.1"/>
    <property type="molecule type" value="Genomic_DNA"/>
</dbReference>
<dbReference type="AlphaFoldDB" id="A0A9X1Z6E7"/>
<dbReference type="RefSeq" id="WP_268267200.1">
    <property type="nucleotide sequence ID" value="NZ_JALQCW010000108.1"/>
</dbReference>
<sequence length="128" mass="13546">MAASAMPGAAANDSGRGFDMFLKNEAARLITINHLVDGAQTSYPILPGENPAVEVPDEVAKIDFVKALLKNGDLRRVGADELESDGDDEGGDDIEALREQAGRAGVKVNKTWGKARLLEEIAKAAKAE</sequence>
<gene>
    <name evidence="1" type="ORF">M1B34_31670</name>
</gene>
<organism evidence="1 2">
    <name type="scientific">Pseudomonas morbosilactucae</name>
    <dbReference type="NCBI Taxonomy" id="2938197"/>
    <lineage>
        <taxon>Bacteria</taxon>
        <taxon>Pseudomonadati</taxon>
        <taxon>Pseudomonadota</taxon>
        <taxon>Gammaproteobacteria</taxon>
        <taxon>Pseudomonadales</taxon>
        <taxon>Pseudomonadaceae</taxon>
        <taxon>Pseudomonas</taxon>
    </lineage>
</organism>
<dbReference type="Proteomes" id="UP001155059">
    <property type="component" value="Unassembled WGS sequence"/>
</dbReference>
<name>A0A9X1Z6E7_9PSED</name>
<reference evidence="1 2" key="2">
    <citation type="journal article" date="2023" name="Plant Pathol.">
        <title>Dismantling and reorganizing Pseudomonas marginalis sensu#lato.</title>
        <authorList>
            <person name="Sawada H."/>
            <person name="Fujikawa T."/>
            <person name="Satou M."/>
        </authorList>
    </citation>
    <scope>NUCLEOTIDE SEQUENCE [LARGE SCALE GENOMIC DNA]</scope>
    <source>
        <strain evidence="1 2">MAFF 302030</strain>
    </source>
</reference>
<comment type="caution">
    <text evidence="1">The sequence shown here is derived from an EMBL/GenBank/DDBJ whole genome shotgun (WGS) entry which is preliminary data.</text>
</comment>
<proteinExistence type="predicted"/>